<dbReference type="InterPro" id="IPR017871">
    <property type="entry name" value="ABC_transporter-like_CS"/>
</dbReference>
<keyword evidence="6 7" id="KW-0472">Membrane</keyword>
<dbReference type="PROSITE" id="PS50929">
    <property type="entry name" value="ABC_TM1F"/>
    <property type="match status" value="1"/>
</dbReference>
<evidence type="ECO:0000256" key="6">
    <source>
        <dbReference type="ARBA" id="ARBA00023136"/>
    </source>
</evidence>
<dbReference type="Gene3D" id="1.20.1560.10">
    <property type="entry name" value="ABC transporter type 1, transmembrane domain"/>
    <property type="match status" value="1"/>
</dbReference>
<proteinExistence type="predicted"/>
<dbReference type="InterPro" id="IPR003439">
    <property type="entry name" value="ABC_transporter-like_ATP-bd"/>
</dbReference>
<dbReference type="SUPFAM" id="SSF52540">
    <property type="entry name" value="P-loop containing nucleoside triphosphate hydrolases"/>
    <property type="match status" value="1"/>
</dbReference>
<dbReference type="InterPro" id="IPR039421">
    <property type="entry name" value="Type_1_exporter"/>
</dbReference>
<feature type="transmembrane region" description="Helical" evidence="7">
    <location>
        <begin position="179"/>
        <end position="197"/>
    </location>
</feature>
<evidence type="ECO:0000313" key="11">
    <source>
        <dbReference type="Proteomes" id="UP000712527"/>
    </source>
</evidence>
<keyword evidence="3" id="KW-0547">Nucleotide-binding</keyword>
<dbReference type="InterPro" id="IPR003593">
    <property type="entry name" value="AAA+_ATPase"/>
</dbReference>
<evidence type="ECO:0000313" key="10">
    <source>
        <dbReference type="EMBL" id="MBM6775371.1"/>
    </source>
</evidence>
<dbReference type="Pfam" id="PF00005">
    <property type="entry name" value="ABC_tran"/>
    <property type="match status" value="1"/>
</dbReference>
<dbReference type="PANTHER" id="PTHR43394">
    <property type="entry name" value="ATP-DEPENDENT PERMEASE MDL1, MITOCHONDRIAL"/>
    <property type="match status" value="1"/>
</dbReference>
<evidence type="ECO:0000256" key="7">
    <source>
        <dbReference type="SAM" id="Phobius"/>
    </source>
</evidence>
<feature type="transmembrane region" description="Helical" evidence="7">
    <location>
        <begin position="265"/>
        <end position="286"/>
    </location>
</feature>
<dbReference type="GO" id="GO:0005524">
    <property type="term" value="F:ATP binding"/>
    <property type="evidence" value="ECO:0007669"/>
    <property type="project" value="UniProtKB-KW"/>
</dbReference>
<dbReference type="SUPFAM" id="SSF90123">
    <property type="entry name" value="ABC transporter transmembrane region"/>
    <property type="match status" value="1"/>
</dbReference>
<sequence length="614" mass="68428">MRQELGADQAFEKTAPDIGYLSVMRRLTRSIRQYKGATIATPLLVLGEVVFEVMIPLRTAELIDAIRAGADLGQITSTGAVLALMAVISLAFGAAAGLTCAKASVGFAKNLRKDMFYNIQTFSFAVIDRFSSSSLVTRLTTDVTNVQMAYMMLIRTAIRSPFMLVLAFGAAYLMAGWLALVFVIIIPVLALALFAVVRKVTPIFRRIFRKYDALNERAEENLSGIRVVKSYVREDYEKQKYERASEEVRADFTYAERILALNAPIMNFCIYTVIVFVIYAGSYAIISTRGGLLDVGQFSSLITYGFMMLMSLMMLSMIFAMVVMSEENARRIYEVLEATTTIEQPAEPVYDIADGSIDFDHVGFSYKGDKNHEALRDIDLHIKNGEVIGVIGSTGSSKSSLVQLIPRLYDVTEGSVKVGGRDVREYDLDSLRNSVAMVLQKNVLFSGTIAENLRWGNEHATDEEILEAARLAQADEFVQGFPDKYDTYIEQGGTNVSGGQKQRLCIARALLKKPKILILDDSTSAVDTKTDRLIREGLKTYLPETTKIIIAQRTSSVEDADRIVVMESGRINDVGTHEELLRRNAIYREVYLSQNKQSHDEKNLDELEVSADER</sequence>
<evidence type="ECO:0000259" key="8">
    <source>
        <dbReference type="PROSITE" id="PS50893"/>
    </source>
</evidence>
<dbReference type="PANTHER" id="PTHR43394:SF1">
    <property type="entry name" value="ATP-BINDING CASSETTE SUB-FAMILY B MEMBER 10, MITOCHONDRIAL"/>
    <property type="match status" value="1"/>
</dbReference>
<dbReference type="InterPro" id="IPR027417">
    <property type="entry name" value="P-loop_NTPase"/>
</dbReference>
<feature type="domain" description="ABC transporter" evidence="8">
    <location>
        <begin position="357"/>
        <end position="593"/>
    </location>
</feature>
<dbReference type="InterPro" id="IPR036640">
    <property type="entry name" value="ABC1_TM_sf"/>
</dbReference>
<comment type="subcellular location">
    <subcellularLocation>
        <location evidence="1">Cell membrane</location>
        <topology evidence="1">Multi-pass membrane protein</topology>
    </subcellularLocation>
</comment>
<feature type="transmembrane region" description="Helical" evidence="7">
    <location>
        <begin position="156"/>
        <end position="173"/>
    </location>
</feature>
<gene>
    <name evidence="10" type="ORF">H9X80_07420</name>
</gene>
<dbReference type="CDD" id="cd18548">
    <property type="entry name" value="ABC_6TM_Tm287_like"/>
    <property type="match status" value="1"/>
</dbReference>
<evidence type="ECO:0000256" key="5">
    <source>
        <dbReference type="ARBA" id="ARBA00022989"/>
    </source>
</evidence>
<dbReference type="EMBL" id="JACSNQ010000016">
    <property type="protein sequence ID" value="MBM6775371.1"/>
    <property type="molecule type" value="Genomic_DNA"/>
</dbReference>
<evidence type="ECO:0000259" key="9">
    <source>
        <dbReference type="PROSITE" id="PS50929"/>
    </source>
</evidence>
<keyword evidence="4 10" id="KW-0067">ATP-binding</keyword>
<dbReference type="Gene3D" id="3.40.50.300">
    <property type="entry name" value="P-loop containing nucleotide triphosphate hydrolases"/>
    <property type="match status" value="1"/>
</dbReference>
<dbReference type="PROSITE" id="PS00211">
    <property type="entry name" value="ABC_TRANSPORTER_1"/>
    <property type="match status" value="1"/>
</dbReference>
<dbReference type="Pfam" id="PF00664">
    <property type="entry name" value="ABC_membrane"/>
    <property type="match status" value="1"/>
</dbReference>
<feature type="transmembrane region" description="Helical" evidence="7">
    <location>
        <begin position="34"/>
        <end position="55"/>
    </location>
</feature>
<reference evidence="10 11" key="1">
    <citation type="journal article" date="2021" name="Sci. Rep.">
        <title>The distribution of antibiotic resistance genes in chicken gut microbiota commensals.</title>
        <authorList>
            <person name="Juricova H."/>
            <person name="Matiasovicova J."/>
            <person name="Kubasova T."/>
            <person name="Cejkova D."/>
            <person name="Rychlik I."/>
        </authorList>
    </citation>
    <scope>NUCLEOTIDE SEQUENCE [LARGE SCALE GENOMIC DNA]</scope>
    <source>
        <strain evidence="10 11">An794</strain>
    </source>
</reference>
<feature type="transmembrane region" description="Helical" evidence="7">
    <location>
        <begin position="298"/>
        <end position="323"/>
    </location>
</feature>
<evidence type="ECO:0000256" key="1">
    <source>
        <dbReference type="ARBA" id="ARBA00004651"/>
    </source>
</evidence>
<feature type="transmembrane region" description="Helical" evidence="7">
    <location>
        <begin position="75"/>
        <end position="101"/>
    </location>
</feature>
<organism evidence="10 11">
    <name type="scientific">Olsenella profusa</name>
    <dbReference type="NCBI Taxonomy" id="138595"/>
    <lineage>
        <taxon>Bacteria</taxon>
        <taxon>Bacillati</taxon>
        <taxon>Actinomycetota</taxon>
        <taxon>Coriobacteriia</taxon>
        <taxon>Coriobacteriales</taxon>
        <taxon>Atopobiaceae</taxon>
        <taxon>Olsenella</taxon>
    </lineage>
</organism>
<accession>A0ABS2F2Z9</accession>
<dbReference type="PROSITE" id="PS50893">
    <property type="entry name" value="ABC_TRANSPORTER_2"/>
    <property type="match status" value="1"/>
</dbReference>
<dbReference type="Proteomes" id="UP000712527">
    <property type="component" value="Unassembled WGS sequence"/>
</dbReference>
<evidence type="ECO:0000256" key="4">
    <source>
        <dbReference type="ARBA" id="ARBA00022840"/>
    </source>
</evidence>
<dbReference type="SMART" id="SM00382">
    <property type="entry name" value="AAA"/>
    <property type="match status" value="1"/>
</dbReference>
<evidence type="ECO:0000256" key="2">
    <source>
        <dbReference type="ARBA" id="ARBA00022692"/>
    </source>
</evidence>
<name>A0ABS2F2Z9_9ACTN</name>
<evidence type="ECO:0000256" key="3">
    <source>
        <dbReference type="ARBA" id="ARBA00022741"/>
    </source>
</evidence>
<protein>
    <submittedName>
        <fullName evidence="10">ABC transporter ATP-binding protein</fullName>
    </submittedName>
</protein>
<dbReference type="InterPro" id="IPR011527">
    <property type="entry name" value="ABC1_TM_dom"/>
</dbReference>
<keyword evidence="2 7" id="KW-0812">Transmembrane</keyword>
<comment type="caution">
    <text evidence="10">The sequence shown here is derived from an EMBL/GenBank/DDBJ whole genome shotgun (WGS) entry which is preliminary data.</text>
</comment>
<keyword evidence="5 7" id="KW-1133">Transmembrane helix</keyword>
<keyword evidence="11" id="KW-1185">Reference proteome</keyword>
<feature type="domain" description="ABC transmembrane type-1" evidence="9">
    <location>
        <begin position="43"/>
        <end position="324"/>
    </location>
</feature>